<dbReference type="Proteomes" id="UP000638648">
    <property type="component" value="Unassembled WGS sequence"/>
</dbReference>
<accession>A0A927RFI1</accession>
<evidence type="ECO:0000313" key="3">
    <source>
        <dbReference type="Proteomes" id="UP000638648"/>
    </source>
</evidence>
<dbReference type="RefSeq" id="WP_192748117.1">
    <property type="nucleotide sequence ID" value="NZ_BAABJL010000055.1"/>
</dbReference>
<feature type="chain" id="PRO_5037112295" evidence="1">
    <location>
        <begin position="47"/>
        <end position="445"/>
    </location>
</feature>
<evidence type="ECO:0000313" key="2">
    <source>
        <dbReference type="EMBL" id="MBE1603241.1"/>
    </source>
</evidence>
<dbReference type="PROSITE" id="PS51318">
    <property type="entry name" value="TAT"/>
    <property type="match status" value="1"/>
</dbReference>
<comment type="caution">
    <text evidence="2">The sequence shown here is derived from an EMBL/GenBank/DDBJ whole genome shotgun (WGS) entry which is preliminary data.</text>
</comment>
<feature type="signal peptide" evidence="1">
    <location>
        <begin position="1"/>
        <end position="46"/>
    </location>
</feature>
<proteinExistence type="predicted"/>
<organism evidence="2 3">
    <name type="scientific">Actinopolymorpha pittospori</name>
    <dbReference type="NCBI Taxonomy" id="648752"/>
    <lineage>
        <taxon>Bacteria</taxon>
        <taxon>Bacillati</taxon>
        <taxon>Actinomycetota</taxon>
        <taxon>Actinomycetes</taxon>
        <taxon>Propionibacteriales</taxon>
        <taxon>Actinopolymorphaceae</taxon>
        <taxon>Actinopolymorpha</taxon>
    </lineage>
</organism>
<dbReference type="AlphaFoldDB" id="A0A927RFI1"/>
<gene>
    <name evidence="2" type="ORF">HEB94_000089</name>
</gene>
<evidence type="ECO:0000256" key="1">
    <source>
        <dbReference type="SAM" id="SignalP"/>
    </source>
</evidence>
<keyword evidence="1" id="KW-0732">Signal</keyword>
<keyword evidence="3" id="KW-1185">Reference proteome</keyword>
<reference evidence="2" key="1">
    <citation type="submission" date="2020-10" db="EMBL/GenBank/DDBJ databases">
        <title>Sequencing the genomes of 1000 actinobacteria strains.</title>
        <authorList>
            <person name="Klenk H.-P."/>
        </authorList>
    </citation>
    <scope>NUCLEOTIDE SEQUENCE</scope>
    <source>
        <strain evidence="2">DSM 45354</strain>
    </source>
</reference>
<dbReference type="InterPro" id="IPR006311">
    <property type="entry name" value="TAT_signal"/>
</dbReference>
<name>A0A927RFI1_9ACTN</name>
<sequence length="445" mass="47379">MSVLRWSRRPFTSDRRFLTRRTLTAGVAITASALTVTVGVSAPAQAAWTAPWNVSAPGWEATDSPKVAVDRQGDAILVWEACDGAQPACYYQIQARIKPASGSMTATQNLSPLGANVAWPEVATDDDGDSAVVWEQEGRVVGRRVSSTGTLGALRTLSTTGASGMNPTVVVDPSGRALAAWTEYRGGGYYTVARYLDLDSSLGPVRDLGSGSADQPSAAVDRNGQAVVAWAENYERVVARRIRYGAPLPLRAFTSPGSGAGFGRVTVAVDRDGDAIVSFRRWRTGEQTRVWVRQWSKTDALGTVTAVSPVTDNAAQQHALATDFEGDSMLVWTRQNTTTKTEVFGRSISRTGALGAITSLGVGDRPDLTLDDDGDGMVAWHTPGPPSTPTQVMSRTVTRTGSFGTAKTVTTDGRVPQVDASPTGRSTIIWQQRSYPYTIHAITGP</sequence>
<dbReference type="EMBL" id="JADBEM010000001">
    <property type="protein sequence ID" value="MBE1603241.1"/>
    <property type="molecule type" value="Genomic_DNA"/>
</dbReference>
<protein>
    <submittedName>
        <fullName evidence="2">Uncharacterized protein</fullName>
    </submittedName>
</protein>